<keyword evidence="1" id="KW-0812">Transmembrane</keyword>
<organism evidence="2 3">
    <name type="scientific">Massilia hydrophila</name>
    <dbReference type="NCBI Taxonomy" id="3044279"/>
    <lineage>
        <taxon>Bacteria</taxon>
        <taxon>Pseudomonadati</taxon>
        <taxon>Pseudomonadota</taxon>
        <taxon>Betaproteobacteria</taxon>
        <taxon>Burkholderiales</taxon>
        <taxon>Oxalobacteraceae</taxon>
        <taxon>Telluria group</taxon>
        <taxon>Massilia</taxon>
    </lineage>
</organism>
<proteinExistence type="predicted"/>
<comment type="caution">
    <text evidence="2">The sequence shown here is derived from an EMBL/GenBank/DDBJ whole genome shotgun (WGS) entry which is preliminary data.</text>
</comment>
<feature type="transmembrane region" description="Helical" evidence="1">
    <location>
        <begin position="286"/>
        <end position="308"/>
    </location>
</feature>
<dbReference type="EMBL" id="JAHYBX010000008">
    <property type="protein sequence ID" value="MCA1857692.1"/>
    <property type="molecule type" value="Genomic_DNA"/>
</dbReference>
<evidence type="ECO:0000313" key="2">
    <source>
        <dbReference type="EMBL" id="MCA1857692.1"/>
    </source>
</evidence>
<reference evidence="2 3" key="1">
    <citation type="submission" date="2021-07" db="EMBL/GenBank/DDBJ databases">
        <title>Characterization of Violacein-producing bacteria and related species.</title>
        <authorList>
            <person name="Wilson H.S."/>
            <person name="De Leon M.E."/>
        </authorList>
    </citation>
    <scope>NUCLEOTIDE SEQUENCE [LARGE SCALE GENOMIC DNA]</scope>
    <source>
        <strain evidence="2 3">HSC-2F05</strain>
    </source>
</reference>
<accession>A0ABS7YFB2</accession>
<protein>
    <submittedName>
        <fullName evidence="2">Uncharacterized protein</fullName>
    </submittedName>
</protein>
<dbReference type="RefSeq" id="WP_225239887.1">
    <property type="nucleotide sequence ID" value="NZ_JAHYBX010000008.1"/>
</dbReference>
<name>A0ABS7YFB2_9BURK</name>
<dbReference type="Proteomes" id="UP001198602">
    <property type="component" value="Unassembled WGS sequence"/>
</dbReference>
<keyword evidence="1" id="KW-1133">Transmembrane helix</keyword>
<keyword evidence="1" id="KW-0472">Membrane</keyword>
<keyword evidence="3" id="KW-1185">Reference proteome</keyword>
<sequence>MLQLLLAVLRFLRHKLLMFLLILFALACLAWVRAQWLQVQAIADQLPALRAAQASVDARRHDLMGEVAARADALRAAPAARLDAEIAALDASIARLEAEGAAAASLGAVLESGSVAASLQAAALRATELEVRRQARAHLVQLRAYALAVGNREAARQRLAQLRQEHLAAYAAYLQAQAAWLRFRDEAGIAARIPLTPSHRRLVQLERTRNTRAWQSNAAGQAVKAQERLLVQVAAPGELPLLRIDARRVDAASEGLRARLRQAESFAADNLLWKLGLALRPLLLPALWILLGFLLAPLAIRSIFYFVLAPLAARRPAIVIDPRRPAHPAAPQAKQGRIAAVSLPVQLAAGDELLVRPEFCQSQPGGLQASTRLLFDPRHWLTSMAAQLWMLKRLRAAHPAQLVLSSTLDPFDKVALVSIRAGEALVLQPRCIVGALCHGGRRPRIRSHWRLGSLHAWLTLQLRYLAFEGPATLAVKGCRGVRLESVEAGRSISQDATLGFSAHARYRTVRAEPFYPYLAGRQALFHDEVAGEGAHVLYEEVPRSAQAGNRARNPFEVLVDAGLKAFGI</sequence>
<evidence type="ECO:0000313" key="3">
    <source>
        <dbReference type="Proteomes" id="UP001198602"/>
    </source>
</evidence>
<evidence type="ECO:0000256" key="1">
    <source>
        <dbReference type="SAM" id="Phobius"/>
    </source>
</evidence>
<gene>
    <name evidence="2" type="ORF">LE190_17390</name>
</gene>